<evidence type="ECO:0000313" key="9">
    <source>
        <dbReference type="Proteomes" id="UP000298488"/>
    </source>
</evidence>
<dbReference type="PANTHER" id="PTHR35901:SF1">
    <property type="entry name" value="EXONUCLEASE VAPC9"/>
    <property type="match status" value="1"/>
</dbReference>
<dbReference type="RefSeq" id="WP_104095931.1">
    <property type="nucleotide sequence ID" value="NZ_JACHBP010000001.1"/>
</dbReference>
<dbReference type="GO" id="GO:0004540">
    <property type="term" value="F:RNA nuclease activity"/>
    <property type="evidence" value="ECO:0007669"/>
    <property type="project" value="InterPro"/>
</dbReference>
<evidence type="ECO:0000256" key="5">
    <source>
        <dbReference type="ARBA" id="ARBA00022842"/>
    </source>
</evidence>
<dbReference type="EMBL" id="SOFI01000003">
    <property type="protein sequence ID" value="TFB80063.1"/>
    <property type="molecule type" value="Genomic_DNA"/>
</dbReference>
<dbReference type="InterPro" id="IPR029060">
    <property type="entry name" value="PIN-like_dom_sf"/>
</dbReference>
<dbReference type="Gene3D" id="3.40.50.1010">
    <property type="entry name" value="5'-nuclease"/>
    <property type="match status" value="1"/>
</dbReference>
<keyword evidence="1 6" id="KW-1277">Toxin-antitoxin system</keyword>
<keyword evidence="2 6" id="KW-0540">Nuclease</keyword>
<dbReference type="GO" id="GO:0090729">
    <property type="term" value="F:toxin activity"/>
    <property type="evidence" value="ECO:0007669"/>
    <property type="project" value="UniProtKB-KW"/>
</dbReference>
<feature type="domain" description="PIN" evidence="7">
    <location>
        <begin position="26"/>
        <end position="116"/>
    </location>
</feature>
<dbReference type="HAMAP" id="MF_00265">
    <property type="entry name" value="VapC_Nob1"/>
    <property type="match status" value="1"/>
</dbReference>
<proteinExistence type="inferred from homology"/>
<comment type="function">
    <text evidence="6">Toxic component of a toxin-antitoxin (TA) system. An RNase.</text>
</comment>
<feature type="binding site" evidence="6">
    <location>
        <position position="91"/>
    </location>
    <ligand>
        <name>Mg(2+)</name>
        <dbReference type="ChEBI" id="CHEBI:18420"/>
    </ligand>
</feature>
<keyword evidence="4 6" id="KW-0378">Hydrolase</keyword>
<comment type="cofactor">
    <cofactor evidence="6">
        <name>Mg(2+)</name>
        <dbReference type="ChEBI" id="CHEBI:18420"/>
    </cofactor>
</comment>
<evidence type="ECO:0000256" key="1">
    <source>
        <dbReference type="ARBA" id="ARBA00022649"/>
    </source>
</evidence>
<keyword evidence="9" id="KW-1185">Reference proteome</keyword>
<dbReference type="AlphaFoldDB" id="A0A4R8VB87"/>
<dbReference type="InterPro" id="IPR051619">
    <property type="entry name" value="TypeII_TA_RNase_PINc/VapC"/>
</dbReference>
<sequence>MNLVIDCSAAIATIHDGAEPLRIPPANLYAPELIDVEYASAIRRFVSRRELSAANADRYIETWASTPIRRSRHLPLLPRIWQLRENISSYDAAYVALAERLAAPLVTADRRLARAASAYCEVITVDG</sequence>
<dbReference type="OrthoDB" id="4377304at2"/>
<evidence type="ECO:0000256" key="4">
    <source>
        <dbReference type="ARBA" id="ARBA00022801"/>
    </source>
</evidence>
<comment type="caution">
    <text evidence="8">The sequence shown here is derived from an EMBL/GenBank/DDBJ whole genome shotgun (WGS) entry which is preliminary data.</text>
</comment>
<gene>
    <name evidence="6" type="primary">vapC</name>
    <name evidence="8" type="ORF">E3N84_08410</name>
</gene>
<accession>A0A4R8VB87</accession>
<keyword evidence="3 6" id="KW-0479">Metal-binding</keyword>
<organism evidence="8 9">
    <name type="scientific">Terrimesophilobacter mesophilus</name>
    <dbReference type="NCBI Taxonomy" id="433647"/>
    <lineage>
        <taxon>Bacteria</taxon>
        <taxon>Bacillati</taxon>
        <taxon>Actinomycetota</taxon>
        <taxon>Actinomycetes</taxon>
        <taxon>Micrococcales</taxon>
        <taxon>Microbacteriaceae</taxon>
        <taxon>Terrimesophilobacter</taxon>
    </lineage>
</organism>
<evidence type="ECO:0000256" key="6">
    <source>
        <dbReference type="HAMAP-Rule" id="MF_00265"/>
    </source>
</evidence>
<keyword evidence="5 6" id="KW-0460">Magnesium</keyword>
<name>A0A4R8VB87_9MICO</name>
<dbReference type="InterPro" id="IPR044153">
    <property type="entry name" value="PIN_Pae0151-like"/>
</dbReference>
<evidence type="ECO:0000259" key="7">
    <source>
        <dbReference type="Pfam" id="PF01850"/>
    </source>
</evidence>
<dbReference type="Proteomes" id="UP000298488">
    <property type="component" value="Unassembled WGS sequence"/>
</dbReference>
<dbReference type="EC" id="3.1.-.-" evidence="6"/>
<evidence type="ECO:0000256" key="2">
    <source>
        <dbReference type="ARBA" id="ARBA00022722"/>
    </source>
</evidence>
<evidence type="ECO:0000256" key="3">
    <source>
        <dbReference type="ARBA" id="ARBA00022723"/>
    </source>
</evidence>
<dbReference type="SUPFAM" id="SSF88723">
    <property type="entry name" value="PIN domain-like"/>
    <property type="match status" value="1"/>
</dbReference>
<dbReference type="PANTHER" id="PTHR35901">
    <property type="entry name" value="RIBONUCLEASE VAPC3"/>
    <property type="match status" value="1"/>
</dbReference>
<dbReference type="InterPro" id="IPR022907">
    <property type="entry name" value="VapC_family"/>
</dbReference>
<dbReference type="GO" id="GO:0000287">
    <property type="term" value="F:magnesium ion binding"/>
    <property type="evidence" value="ECO:0007669"/>
    <property type="project" value="UniProtKB-UniRule"/>
</dbReference>
<comment type="similarity">
    <text evidence="6">Belongs to the PINc/VapC protein family.</text>
</comment>
<dbReference type="Pfam" id="PF01850">
    <property type="entry name" value="PIN"/>
    <property type="match status" value="1"/>
</dbReference>
<evidence type="ECO:0000313" key="8">
    <source>
        <dbReference type="EMBL" id="TFB80063.1"/>
    </source>
</evidence>
<keyword evidence="6" id="KW-0800">Toxin</keyword>
<reference evidence="8 9" key="1">
    <citation type="submission" date="2019-03" db="EMBL/GenBank/DDBJ databases">
        <title>Genomics of glacier-inhabiting Cryobacterium strains.</title>
        <authorList>
            <person name="Liu Q."/>
            <person name="Xin Y.-H."/>
        </authorList>
    </citation>
    <scope>NUCLEOTIDE SEQUENCE [LARGE SCALE GENOMIC DNA]</scope>
    <source>
        <strain evidence="8 9">CGMCC 1.10440</strain>
    </source>
</reference>
<feature type="binding site" evidence="6">
    <location>
        <position position="6"/>
    </location>
    <ligand>
        <name>Mg(2+)</name>
        <dbReference type="ChEBI" id="CHEBI:18420"/>
    </ligand>
</feature>
<dbReference type="GO" id="GO:0016787">
    <property type="term" value="F:hydrolase activity"/>
    <property type="evidence" value="ECO:0007669"/>
    <property type="project" value="UniProtKB-KW"/>
</dbReference>
<protein>
    <recommendedName>
        <fullName evidence="6">Ribonuclease VapC</fullName>
        <shortName evidence="6">RNase VapC</shortName>
        <ecNumber evidence="6">3.1.-.-</ecNumber>
    </recommendedName>
    <alternativeName>
        <fullName evidence="6">Toxin VapC</fullName>
    </alternativeName>
</protein>
<dbReference type="InterPro" id="IPR002716">
    <property type="entry name" value="PIN_dom"/>
</dbReference>
<dbReference type="CDD" id="cd09873">
    <property type="entry name" value="PIN_Pae0151-like"/>
    <property type="match status" value="1"/>
</dbReference>